<dbReference type="EMBL" id="QZCE01000002">
    <property type="protein sequence ID" value="NEZ64371.1"/>
    <property type="molecule type" value="Genomic_DNA"/>
</dbReference>
<dbReference type="PROSITE" id="PS50837">
    <property type="entry name" value="NACHT"/>
    <property type="match status" value="1"/>
</dbReference>
<dbReference type="InterPro" id="IPR007111">
    <property type="entry name" value="NACHT_NTPase"/>
</dbReference>
<feature type="domain" description="NACHT" evidence="2">
    <location>
        <begin position="237"/>
        <end position="356"/>
    </location>
</feature>
<dbReference type="Pfam" id="PF22727">
    <property type="entry name" value="NCH2"/>
    <property type="match status" value="1"/>
</dbReference>
<dbReference type="PANTHER" id="PTHR46844">
    <property type="entry name" value="SLR5058 PROTEIN"/>
    <property type="match status" value="1"/>
</dbReference>
<dbReference type="AlphaFoldDB" id="A0A6M0S8S4"/>
<dbReference type="Pfam" id="PF05729">
    <property type="entry name" value="NACHT"/>
    <property type="match status" value="1"/>
</dbReference>
<dbReference type="Gene3D" id="3.40.50.300">
    <property type="entry name" value="P-loop containing nucleotide triphosphate hydrolases"/>
    <property type="match status" value="1"/>
</dbReference>
<dbReference type="RefSeq" id="WP_163664595.1">
    <property type="nucleotide sequence ID" value="NZ_QZCE01000002.1"/>
</dbReference>
<protein>
    <submittedName>
        <fullName evidence="3">NACHT domain-containing protein</fullName>
    </submittedName>
</protein>
<accession>A0A6M0S8S4</accession>
<reference evidence="3 4" key="1">
    <citation type="journal article" date="2020" name="Microb. Ecol.">
        <title>Ecogenomics of the Marine Benthic Filamentous Cyanobacterium Adonisia.</title>
        <authorList>
            <person name="Walter J.M."/>
            <person name="Coutinho F.H."/>
            <person name="Leomil L."/>
            <person name="Hargreaves P.I."/>
            <person name="Campeao M.E."/>
            <person name="Vieira V.V."/>
            <person name="Silva B.S."/>
            <person name="Fistarol G.O."/>
            <person name="Salomon P.S."/>
            <person name="Sawabe T."/>
            <person name="Mino S."/>
            <person name="Hosokawa M."/>
            <person name="Miyashita H."/>
            <person name="Maruyama F."/>
            <person name="van Verk M.C."/>
            <person name="Dutilh B.E."/>
            <person name="Thompson C.C."/>
            <person name="Thompson F.L."/>
        </authorList>
    </citation>
    <scope>NUCLEOTIDE SEQUENCE [LARGE SCALE GENOMIC DNA]</scope>
    <source>
        <strain evidence="3 4">CCMR0082</strain>
    </source>
</reference>
<evidence type="ECO:0000313" key="3">
    <source>
        <dbReference type="EMBL" id="NEZ64371.1"/>
    </source>
</evidence>
<dbReference type="InterPro" id="IPR054501">
    <property type="entry name" value="NCH2"/>
</dbReference>
<gene>
    <name evidence="3" type="ORF">D0962_16495</name>
</gene>
<proteinExistence type="predicted"/>
<dbReference type="PANTHER" id="PTHR46844:SF1">
    <property type="entry name" value="SLR5058 PROTEIN"/>
    <property type="match status" value="1"/>
</dbReference>
<dbReference type="InterPro" id="IPR027417">
    <property type="entry name" value="P-loop_NTPase"/>
</dbReference>
<evidence type="ECO:0000256" key="1">
    <source>
        <dbReference type="SAM" id="Coils"/>
    </source>
</evidence>
<keyword evidence="1" id="KW-0175">Coiled coil</keyword>
<comment type="caution">
    <text evidence="3">The sequence shown here is derived from an EMBL/GenBank/DDBJ whole genome shotgun (WGS) entry which is preliminary data.</text>
</comment>
<organism evidence="3 4">
    <name type="scientific">Adonisia turfae CCMR0082</name>
    <dbReference type="NCBI Taxonomy" id="2304604"/>
    <lineage>
        <taxon>Bacteria</taxon>
        <taxon>Bacillati</taxon>
        <taxon>Cyanobacteriota</taxon>
        <taxon>Adonisia</taxon>
        <taxon>Adonisia turfae</taxon>
    </lineage>
</organism>
<dbReference type="Proteomes" id="UP000473574">
    <property type="component" value="Unassembled WGS sequence"/>
</dbReference>
<evidence type="ECO:0000313" key="4">
    <source>
        <dbReference type="Proteomes" id="UP000473574"/>
    </source>
</evidence>
<sequence length="836" mass="96047">MVNESHGFSIRPVIHYPSGVQAGKTYLMTIDLLPEESFKWHSEEEEHPIYCQVDSDVFNTNPVDETVVVLHRFGGSYGEIGILVTAPLQGIEGQLSVTLINRWGVPIKRIFLGTIPIYSGLVDSPIETEIHVTTSQVKPQNIESRDEVDELVEKIRTKISSDIYERCGTMRVLDMVQPIGINDIYIRVNILEKLSGSRQIDLNELPDISNQENFDRLPLGQNEIERVSGLEAVERYDKLMILSKPGAGKTMFMKKLAILCSRREFQNHRVPVFITLKEFSEAEEQPRLQDFIAKQWKVFCGVEDTKSLEVLLRKGHVLVLLDGLDEVQANHHNHVVHEIKVFTQTFRTCQFVITCRIAARKYTFEHFAEVEIADFSQEQIAEFSMKWFSTYQSPEKGHLFIKFLKKNPPVQELATNPIILTLLCLVFGESGDFPANRSELYSESLSILLKKWDAKRMIERGQVYKHLSLKRKEDLLGLLAFQTFERGDYFFNQNVAEQLIFDYIRQLPEAKDDQETLQLNSEAVLKSIEAQHGLLVERARRIYSFSHRTFQEYFVARRIVTCSTKQIHTELSNLVSRITQKRYREIFLLTVELLPDADELLLLMKKQIDSLISNSASLQALLSWVCKKAENTDTNGQYKPSVIRAFYLALSNMTFKDLINKLAPSLSVSLDSNALTSSPDYGDSSLSLNQGSNFEDTNNLKLDLELTQILAHASSHELARIELAHFSSLNEELQQELQTLNSQLPHSNEQNIQEWWDLSGNDWIKSLRSVMIYYRNIGHDWEFTADEIEQLHNYQNANMLLIDCLNCDCYVTRSTRQKLKETLLLPVAEIENPPVD</sequence>
<evidence type="ECO:0000259" key="2">
    <source>
        <dbReference type="PROSITE" id="PS50837"/>
    </source>
</evidence>
<feature type="coiled-coil region" evidence="1">
    <location>
        <begin position="723"/>
        <end position="750"/>
    </location>
</feature>
<dbReference type="SUPFAM" id="SSF52540">
    <property type="entry name" value="P-loop containing nucleoside triphosphate hydrolases"/>
    <property type="match status" value="1"/>
</dbReference>
<name>A0A6M0S8S4_9CYAN</name>